<evidence type="ECO:0000259" key="3">
    <source>
        <dbReference type="PROSITE" id="PS51704"/>
    </source>
</evidence>
<feature type="signal peptide" evidence="2">
    <location>
        <begin position="1"/>
        <end position="24"/>
    </location>
</feature>
<sequence>MAVTLLSKALFLFVFSVFSSICFTGECYTPCYTTKMRSIPANHLMYKKAKPLVIGHRGNLRKYQENTLEGFTSLLETNADGFELDIYLTKDEELVVFHDDNTMKLTGVSKTMWETTAEELTKIELPKSLNYDGNVYNYSKRRPIPMLRDVLNAMKESDKLMYLEIKPSRLRDLRESYNVGRKVAQVVKEMGLVNQASIISFDPIKSLAAHLENPNIPTGFFYQPNYWLPSWFDGVYKQVSQVPGMEECIKRIPNGTAFIKGLFQTGDVPKAINATFLDMNYKIYDNPLYSNNTFQTLRNNYSPNISAGAYTIYSMKNSKQEDVGQDAVIDSLVKQGAERLITDDVYRLLAKLGRPQKHPTATASKNETFLLNVAFLVMFIVLFIK</sequence>
<keyword evidence="1" id="KW-0812">Transmembrane</keyword>
<dbReference type="InterPro" id="IPR017946">
    <property type="entry name" value="PLC-like_Pdiesterase_TIM-brl"/>
</dbReference>
<dbReference type="SUPFAM" id="SSF51695">
    <property type="entry name" value="PLC-like phosphodiesterases"/>
    <property type="match status" value="1"/>
</dbReference>
<keyword evidence="1" id="KW-1133">Transmembrane helix</keyword>
<dbReference type="RefSeq" id="XP_031550370.1">
    <property type="nucleotide sequence ID" value="XM_031694510.1"/>
</dbReference>
<dbReference type="OrthoDB" id="197419at2759"/>
<dbReference type="GeneID" id="116287812"/>
<dbReference type="PANTHER" id="PTHR46211:SF14">
    <property type="entry name" value="GLYCEROPHOSPHODIESTER PHOSPHODIESTERASE"/>
    <property type="match status" value="1"/>
</dbReference>
<dbReference type="InterPro" id="IPR030395">
    <property type="entry name" value="GP_PDE_dom"/>
</dbReference>
<evidence type="ECO:0000256" key="1">
    <source>
        <dbReference type="SAM" id="Phobius"/>
    </source>
</evidence>
<dbReference type="PROSITE" id="PS51704">
    <property type="entry name" value="GP_PDE"/>
    <property type="match status" value="1"/>
</dbReference>
<dbReference type="Pfam" id="PF03009">
    <property type="entry name" value="GDPD"/>
    <property type="match status" value="1"/>
</dbReference>
<dbReference type="CDD" id="cd08556">
    <property type="entry name" value="GDPD"/>
    <property type="match status" value="1"/>
</dbReference>
<keyword evidence="2" id="KW-0732">Signal</keyword>
<name>A0A6P8HCW3_ACTTE</name>
<dbReference type="Proteomes" id="UP000515163">
    <property type="component" value="Unplaced"/>
</dbReference>
<keyword evidence="1" id="KW-0472">Membrane</keyword>
<feature type="transmembrane region" description="Helical" evidence="1">
    <location>
        <begin position="368"/>
        <end position="384"/>
    </location>
</feature>
<feature type="chain" id="PRO_5042885465" evidence="2">
    <location>
        <begin position="25"/>
        <end position="385"/>
    </location>
</feature>
<protein>
    <submittedName>
        <fullName evidence="5">Glycerophosphodiester phosphodiesterase 1-like</fullName>
    </submittedName>
</protein>
<accession>A0A6P8HCW3</accession>
<reference evidence="5" key="1">
    <citation type="submission" date="2025-08" db="UniProtKB">
        <authorList>
            <consortium name="RefSeq"/>
        </authorList>
    </citation>
    <scope>IDENTIFICATION</scope>
    <source>
        <tissue evidence="5">Tentacle</tissue>
    </source>
</reference>
<dbReference type="AlphaFoldDB" id="A0A6P8HCW3"/>
<evidence type="ECO:0000313" key="4">
    <source>
        <dbReference type="Proteomes" id="UP000515163"/>
    </source>
</evidence>
<feature type="domain" description="GP-PDE" evidence="3">
    <location>
        <begin position="51"/>
        <end position="352"/>
    </location>
</feature>
<dbReference type="Gene3D" id="3.20.20.190">
    <property type="entry name" value="Phosphatidylinositol (PI) phosphodiesterase"/>
    <property type="match status" value="1"/>
</dbReference>
<organism evidence="4 5">
    <name type="scientific">Actinia tenebrosa</name>
    <name type="common">Australian red waratah sea anemone</name>
    <dbReference type="NCBI Taxonomy" id="6105"/>
    <lineage>
        <taxon>Eukaryota</taxon>
        <taxon>Metazoa</taxon>
        <taxon>Cnidaria</taxon>
        <taxon>Anthozoa</taxon>
        <taxon>Hexacorallia</taxon>
        <taxon>Actiniaria</taxon>
        <taxon>Actiniidae</taxon>
        <taxon>Actinia</taxon>
    </lineage>
</organism>
<dbReference type="GO" id="GO:0006629">
    <property type="term" value="P:lipid metabolic process"/>
    <property type="evidence" value="ECO:0007669"/>
    <property type="project" value="InterPro"/>
</dbReference>
<dbReference type="KEGG" id="aten:116287812"/>
<dbReference type="PANTHER" id="PTHR46211">
    <property type="entry name" value="GLYCEROPHOSPHORYL DIESTER PHOSPHODIESTERASE"/>
    <property type="match status" value="1"/>
</dbReference>
<evidence type="ECO:0000256" key="2">
    <source>
        <dbReference type="SAM" id="SignalP"/>
    </source>
</evidence>
<proteinExistence type="predicted"/>
<dbReference type="GO" id="GO:0008081">
    <property type="term" value="F:phosphoric diester hydrolase activity"/>
    <property type="evidence" value="ECO:0007669"/>
    <property type="project" value="InterPro"/>
</dbReference>
<keyword evidence="4" id="KW-1185">Reference proteome</keyword>
<evidence type="ECO:0000313" key="5">
    <source>
        <dbReference type="RefSeq" id="XP_031550370.1"/>
    </source>
</evidence>
<gene>
    <name evidence="5" type="primary">LOC116287812</name>
</gene>
<dbReference type="InParanoid" id="A0A6P8HCW3"/>